<dbReference type="PANTHER" id="PTHR43179">
    <property type="entry name" value="RHAMNOSYLTRANSFERASE WBBL"/>
    <property type="match status" value="1"/>
</dbReference>
<evidence type="ECO:0000256" key="3">
    <source>
        <dbReference type="ARBA" id="ARBA00022679"/>
    </source>
</evidence>
<evidence type="ECO:0000313" key="6">
    <source>
        <dbReference type="Proteomes" id="UP000699975"/>
    </source>
</evidence>
<evidence type="ECO:0000256" key="1">
    <source>
        <dbReference type="ARBA" id="ARBA00006739"/>
    </source>
</evidence>
<keyword evidence="2 5" id="KW-0328">Glycosyltransferase</keyword>
<proteinExistence type="inferred from homology"/>
<accession>A0ABS6SNT4</accession>
<gene>
    <name evidence="5" type="ORF">KCG45_08945</name>
</gene>
<dbReference type="PANTHER" id="PTHR43179:SF12">
    <property type="entry name" value="GALACTOFURANOSYLTRANSFERASE GLFT2"/>
    <property type="match status" value="1"/>
</dbReference>
<dbReference type="InterPro" id="IPR001173">
    <property type="entry name" value="Glyco_trans_2-like"/>
</dbReference>
<organism evidence="5 6">
    <name type="scientific">Erythrobacter ani</name>
    <dbReference type="NCBI Taxonomy" id="2827235"/>
    <lineage>
        <taxon>Bacteria</taxon>
        <taxon>Pseudomonadati</taxon>
        <taxon>Pseudomonadota</taxon>
        <taxon>Alphaproteobacteria</taxon>
        <taxon>Sphingomonadales</taxon>
        <taxon>Erythrobacteraceae</taxon>
        <taxon>Erythrobacter/Porphyrobacter group</taxon>
        <taxon>Erythrobacter</taxon>
    </lineage>
</organism>
<dbReference type="RefSeq" id="WP_218316921.1">
    <property type="nucleotide sequence ID" value="NZ_JAGSPB010000002.1"/>
</dbReference>
<evidence type="ECO:0000313" key="5">
    <source>
        <dbReference type="EMBL" id="MBV7266304.1"/>
    </source>
</evidence>
<protein>
    <submittedName>
        <fullName evidence="5">Glycosyltransferase</fullName>
        <ecNumber evidence="5">2.4.-.-</ecNumber>
    </submittedName>
</protein>
<feature type="domain" description="Glycosyltransferase 2-like" evidence="4">
    <location>
        <begin position="60"/>
        <end position="166"/>
    </location>
</feature>
<dbReference type="Pfam" id="PF00535">
    <property type="entry name" value="Glycos_transf_2"/>
    <property type="match status" value="1"/>
</dbReference>
<comment type="similarity">
    <text evidence="1">Belongs to the glycosyltransferase 2 family.</text>
</comment>
<dbReference type="EMBL" id="JAGSPB010000002">
    <property type="protein sequence ID" value="MBV7266304.1"/>
    <property type="molecule type" value="Genomic_DNA"/>
</dbReference>
<name>A0ABS6SNT4_9SPHN</name>
<keyword evidence="3 5" id="KW-0808">Transferase</keyword>
<sequence length="291" mass="31923">MQITVIVATLGRRKEADDLVQDLANQTRRPDRSIFAVTTEADAPDRHPEIDNETLICATKGLCAQRNAGIAQAIDSSDVIVFFDDDFVPHPTYLARLEAAFAKSEDVVGITGLVVADGVCGPGLSRQQAVTAIDAHAASFPTGIPRETEVFGLYGCNMAMRTSALKTKRFDERLPLYGWLEDLDLTNRLLEEGRLIKLDRLIGAHRGVKAGRVSGIRLGYSQIANASYLLAKGTTTRSQLFGHLVKYPMINAVRSLKPEPFVDRRGRLRGNLIGLVDLARGKSKPERILEL</sequence>
<dbReference type="Proteomes" id="UP000699975">
    <property type="component" value="Unassembled WGS sequence"/>
</dbReference>
<evidence type="ECO:0000259" key="4">
    <source>
        <dbReference type="Pfam" id="PF00535"/>
    </source>
</evidence>
<dbReference type="EC" id="2.4.-.-" evidence="5"/>
<dbReference type="GO" id="GO:0016757">
    <property type="term" value="F:glycosyltransferase activity"/>
    <property type="evidence" value="ECO:0007669"/>
    <property type="project" value="UniProtKB-KW"/>
</dbReference>
<evidence type="ECO:0000256" key="2">
    <source>
        <dbReference type="ARBA" id="ARBA00022676"/>
    </source>
</evidence>
<comment type="caution">
    <text evidence="5">The sequence shown here is derived from an EMBL/GenBank/DDBJ whole genome shotgun (WGS) entry which is preliminary data.</text>
</comment>
<dbReference type="CDD" id="cd00761">
    <property type="entry name" value="Glyco_tranf_GTA_type"/>
    <property type="match status" value="1"/>
</dbReference>
<keyword evidence="6" id="KW-1185">Reference proteome</keyword>
<reference evidence="5 6" key="1">
    <citation type="submission" date="2021-04" db="EMBL/GenBank/DDBJ databases">
        <authorList>
            <person name="Pira H."/>
            <person name="Risdian C."/>
            <person name="Wink J."/>
        </authorList>
    </citation>
    <scope>NUCLEOTIDE SEQUENCE [LARGE SCALE GENOMIC DNA]</scope>
    <source>
        <strain evidence="5 6">WH131</strain>
    </source>
</reference>